<dbReference type="InterPro" id="IPR001279">
    <property type="entry name" value="Metallo-B-lactamas"/>
</dbReference>
<evidence type="ECO:0000256" key="12">
    <source>
        <dbReference type="ARBA" id="ARBA00042677"/>
    </source>
</evidence>
<dbReference type="InterPro" id="IPR011084">
    <property type="entry name" value="DRMBL"/>
</dbReference>
<gene>
    <name evidence="16" type="primary">dclre1c</name>
    <name evidence="16" type="ORF">N1851_003085</name>
</gene>
<dbReference type="PANTHER" id="PTHR23240">
    <property type="entry name" value="DNA CROSS-LINK REPAIR PROTEIN PSO2/SNM1-RELATED"/>
    <property type="match status" value="1"/>
</dbReference>
<feature type="domain" description="DNA repair metallo-beta-lactamase" evidence="15">
    <location>
        <begin position="235"/>
        <end position="338"/>
    </location>
</feature>
<evidence type="ECO:0000256" key="2">
    <source>
        <dbReference type="ARBA" id="ARBA00010304"/>
    </source>
</evidence>
<dbReference type="FunFam" id="3.60.15.10:FF:000018">
    <property type="entry name" value="DNA cross-link repair 1C"/>
    <property type="match status" value="1"/>
</dbReference>
<evidence type="ECO:0000256" key="1">
    <source>
        <dbReference type="ARBA" id="ARBA00004123"/>
    </source>
</evidence>
<keyword evidence="9" id="KW-0234">DNA repair</keyword>
<evidence type="ECO:0000256" key="4">
    <source>
        <dbReference type="ARBA" id="ARBA00022759"/>
    </source>
</evidence>
<evidence type="ECO:0000256" key="10">
    <source>
        <dbReference type="ARBA" id="ARBA00023242"/>
    </source>
</evidence>
<dbReference type="GO" id="GO:0006310">
    <property type="term" value="P:DNA recombination"/>
    <property type="evidence" value="ECO:0007669"/>
    <property type="project" value="UniProtKB-KW"/>
</dbReference>
<feature type="domain" description="Metallo-beta-lactamase" evidence="14">
    <location>
        <begin position="30"/>
        <end position="148"/>
    </location>
</feature>
<accession>A0AA47NAR2</accession>
<dbReference type="GO" id="GO:0000723">
    <property type="term" value="P:telomere maintenance"/>
    <property type="evidence" value="ECO:0007669"/>
    <property type="project" value="TreeGrafter"/>
</dbReference>
<evidence type="ECO:0000259" key="14">
    <source>
        <dbReference type="Pfam" id="PF00753"/>
    </source>
</evidence>
<reference evidence="16" key="1">
    <citation type="journal article" date="2023" name="Front. Mar. Sci.">
        <title>A new Merluccius polli reference genome to investigate the effects of global change in West African waters.</title>
        <authorList>
            <person name="Mateo J.L."/>
            <person name="Blanco-Fernandez C."/>
            <person name="Garcia-Vazquez E."/>
            <person name="Machado-Schiaffino G."/>
        </authorList>
    </citation>
    <scope>NUCLEOTIDE SEQUENCE</scope>
    <source>
        <strain evidence="16">C29</strain>
        <tissue evidence="16">Fin</tissue>
    </source>
</reference>
<keyword evidence="4" id="KW-0255">Endonuclease</keyword>
<dbReference type="AlphaFoldDB" id="A0AA47NAR2"/>
<evidence type="ECO:0000256" key="6">
    <source>
        <dbReference type="ARBA" id="ARBA00022801"/>
    </source>
</evidence>
<keyword evidence="10" id="KW-0539">Nucleus</keyword>
<proteinExistence type="inferred from homology"/>
<comment type="similarity">
    <text evidence="2">Belongs to the DNA repair metallo-beta-lactamase (DRMBL) family.</text>
</comment>
<feature type="region of interest" description="Disordered" evidence="13">
    <location>
        <begin position="448"/>
        <end position="511"/>
    </location>
</feature>
<evidence type="ECO:0000256" key="7">
    <source>
        <dbReference type="ARBA" id="ARBA00022839"/>
    </source>
</evidence>
<keyword evidence="3" id="KW-0540">Nuclease</keyword>
<dbReference type="GO" id="GO:0006303">
    <property type="term" value="P:double-strand break repair via nonhomologous end joining"/>
    <property type="evidence" value="ECO:0007669"/>
    <property type="project" value="TreeGrafter"/>
</dbReference>
<organism evidence="16 17">
    <name type="scientific">Merluccius polli</name>
    <name type="common">Benguela hake</name>
    <name type="synonym">Merluccius cadenati</name>
    <dbReference type="NCBI Taxonomy" id="89951"/>
    <lineage>
        <taxon>Eukaryota</taxon>
        <taxon>Metazoa</taxon>
        <taxon>Chordata</taxon>
        <taxon>Craniata</taxon>
        <taxon>Vertebrata</taxon>
        <taxon>Euteleostomi</taxon>
        <taxon>Actinopterygii</taxon>
        <taxon>Neopterygii</taxon>
        <taxon>Teleostei</taxon>
        <taxon>Neoteleostei</taxon>
        <taxon>Acanthomorphata</taxon>
        <taxon>Zeiogadaria</taxon>
        <taxon>Gadariae</taxon>
        <taxon>Gadiformes</taxon>
        <taxon>Gadoidei</taxon>
        <taxon>Merlucciidae</taxon>
        <taxon>Merluccius</taxon>
    </lineage>
</organism>
<keyword evidence="17" id="KW-1185">Reference proteome</keyword>
<evidence type="ECO:0000256" key="8">
    <source>
        <dbReference type="ARBA" id="ARBA00023172"/>
    </source>
</evidence>
<evidence type="ECO:0000256" key="3">
    <source>
        <dbReference type="ARBA" id="ARBA00022722"/>
    </source>
</evidence>
<keyword evidence="6" id="KW-0378">Hydrolase</keyword>
<keyword evidence="8" id="KW-0233">DNA recombination</keyword>
<evidence type="ECO:0000256" key="11">
    <source>
        <dbReference type="ARBA" id="ARBA00039759"/>
    </source>
</evidence>
<name>A0AA47NAR2_MERPO</name>
<evidence type="ECO:0000313" key="17">
    <source>
        <dbReference type="Proteomes" id="UP001174136"/>
    </source>
</evidence>
<keyword evidence="5" id="KW-0227">DNA damage</keyword>
<comment type="subcellular location">
    <subcellularLocation>
        <location evidence="1">Nucleus</location>
    </subcellularLocation>
</comment>
<dbReference type="FunFam" id="3.40.50.12650:FF:000002">
    <property type="entry name" value="DNA cross-link repair 1C"/>
    <property type="match status" value="1"/>
</dbReference>
<dbReference type="PANTHER" id="PTHR23240:SF8">
    <property type="entry name" value="PROTEIN ARTEMIS"/>
    <property type="match status" value="1"/>
</dbReference>
<evidence type="ECO:0000256" key="5">
    <source>
        <dbReference type="ARBA" id="ARBA00022763"/>
    </source>
</evidence>
<dbReference type="GO" id="GO:0003684">
    <property type="term" value="F:damaged DNA binding"/>
    <property type="evidence" value="ECO:0007669"/>
    <property type="project" value="TreeGrafter"/>
</dbReference>
<comment type="caution">
    <text evidence="16">The sequence shown here is derived from an EMBL/GenBank/DDBJ whole genome shotgun (WGS) entry which is preliminary data.</text>
</comment>
<feature type="compositionally biased region" description="Basic and acidic residues" evidence="13">
    <location>
        <begin position="496"/>
        <end position="511"/>
    </location>
</feature>
<dbReference type="GO" id="GO:0004519">
    <property type="term" value="F:endonuclease activity"/>
    <property type="evidence" value="ECO:0007669"/>
    <property type="project" value="UniProtKB-KW"/>
</dbReference>
<feature type="region of interest" description="Disordered" evidence="13">
    <location>
        <begin position="564"/>
        <end position="664"/>
    </location>
</feature>
<dbReference type="EMBL" id="JAOPHQ010000397">
    <property type="protein sequence ID" value="KAK0154607.1"/>
    <property type="molecule type" value="Genomic_DNA"/>
</dbReference>
<keyword evidence="7" id="KW-0269">Exonuclease</keyword>
<dbReference type="GO" id="GO:0036297">
    <property type="term" value="P:interstrand cross-link repair"/>
    <property type="evidence" value="ECO:0007669"/>
    <property type="project" value="TreeGrafter"/>
</dbReference>
<evidence type="ECO:0000256" key="13">
    <source>
        <dbReference type="SAM" id="MobiDB-lite"/>
    </source>
</evidence>
<dbReference type="Gene3D" id="3.60.15.10">
    <property type="entry name" value="Ribonuclease Z/Hydroxyacylglutathione hydrolase-like"/>
    <property type="match status" value="1"/>
</dbReference>
<protein>
    <recommendedName>
        <fullName evidence="11">Protein artemis</fullName>
    </recommendedName>
    <alternativeName>
        <fullName evidence="12">DNA cross-link repair 1C protein</fullName>
    </alternativeName>
</protein>
<dbReference type="Gene3D" id="3.40.50.12650">
    <property type="match status" value="1"/>
</dbReference>
<dbReference type="InterPro" id="IPR036866">
    <property type="entry name" value="RibonucZ/Hydroxyglut_hydro"/>
</dbReference>
<dbReference type="GO" id="GO:0035312">
    <property type="term" value="F:5'-3' DNA exonuclease activity"/>
    <property type="evidence" value="ECO:0007669"/>
    <property type="project" value="TreeGrafter"/>
</dbReference>
<dbReference type="GO" id="GO:0005634">
    <property type="term" value="C:nucleus"/>
    <property type="evidence" value="ECO:0007669"/>
    <property type="project" value="UniProtKB-SubCell"/>
</dbReference>
<evidence type="ECO:0000256" key="9">
    <source>
        <dbReference type="ARBA" id="ARBA00023204"/>
    </source>
</evidence>
<sequence length="676" mass="75840">MSSFAGRMKEYPTISLDRFDKDNLHARAYFLSHCHKDHMRGLKGPFLKRKLKVSRTVKLYCSFVTKELLLSNPKYSFWEEHIVPLELDSPTQISLVDEASGEKEDLVVTLLTAGHCPGSVMFLVEGSRGNVLYTGDFRLAEGDASRIELLHSGTRVFTWTQRFMTPRFYSIPSREACLDGIRELVSSWISQSAYHVVWLNCKAAYGYEYLFTNLGEEFNTQIHVNNLEMFKKMPEILNYVTTNRNVQIHACRFPKMEEFLRGNRLPCGSFAPNGTPLRIISIKPSTMWFGERSRKKSVVVKTGANSYRACFSFHSSYSELKDFLTYLQPINIYPSVIPLSCTLREVTELLRPLCRDQTQHAVFTYRPLGELKRPWAERPAYDSDSGDGLFEGPNLAPMRKKMALNKEEKDHVKDVSPLSEVPVEAPFALNDCAAAPLAALNYIDCTESNDEEDGEEEEEMEDEGETPTCSNVKVEARRKAGEEVEDERQETGVTEGKGEIRGTDRVVEPSRPKWDDFFTADVLPDSQSSLNSLAQSCCSALSTSPSRMTGSQTPELFSDVESADEAFDGDGRRAAIPLMRPKSPSNPIGLSRGPSLPDTVILLSKQEEEGGAEVPPSTNCGPRRERGDSRSLQTGELEDLPDSQTSSDFDIPCTPESQAPKQDELLRLYRTLASGE</sequence>
<dbReference type="Pfam" id="PF07522">
    <property type="entry name" value="DRMBL"/>
    <property type="match status" value="1"/>
</dbReference>
<feature type="compositionally biased region" description="Acidic residues" evidence="13">
    <location>
        <begin position="448"/>
        <end position="465"/>
    </location>
</feature>
<evidence type="ECO:0000259" key="15">
    <source>
        <dbReference type="Pfam" id="PF07522"/>
    </source>
</evidence>
<dbReference type="SUPFAM" id="SSF56281">
    <property type="entry name" value="Metallo-hydrolase/oxidoreductase"/>
    <property type="match status" value="1"/>
</dbReference>
<dbReference type="Proteomes" id="UP001174136">
    <property type="component" value="Unassembled WGS sequence"/>
</dbReference>
<dbReference type="Pfam" id="PF00753">
    <property type="entry name" value="Lactamase_B"/>
    <property type="match status" value="1"/>
</dbReference>
<evidence type="ECO:0000313" key="16">
    <source>
        <dbReference type="EMBL" id="KAK0154607.1"/>
    </source>
</evidence>